<sequence>MMSALSKSPVFEGSLSEAPRSNSPRSNGIDVVTFGCRLNTYESEVMRREAETAGLGALDGGAVIFNTCAVTGEAVRQARQAIRKARRDNPQARIIVTGCAAQTEPEKFAAMDEVDLVLGNEEKLKANAYRALPDFGVNDTEKARVNDIFSVRETAGHMVEAIEGRARAFVQVQNGCDHRCTFCIIPYGRGNSRSVPMGAVVEQVKRLAGNGYAEIVLTGVDMTSFGADLPGAPKLGKLVKTILRQVPDVKRLRLSSIDSIEADDDLLDAIATEPRLMPHLHLSLQSGDDMILKRMKRRHLRDQSIRFCEDVRKLRPAIVFGADIIAGFPTETDDMFENSIDIVAECGLTHLHVFPFSPREGTPAARMPQLRREVVKQRAARLRAAGEAAYRRHLSSLPGTRQSILIEHDGLGRTEGFTLAALGAGSPGEIVEATITGHDGARLIAAPLAACAA</sequence>
<dbReference type="SFLD" id="SFLDG01082">
    <property type="entry name" value="B12-binding_domain_containing"/>
    <property type="match status" value="1"/>
</dbReference>
<dbReference type="Pfam" id="PF00919">
    <property type="entry name" value="UPF0004"/>
    <property type="match status" value="1"/>
</dbReference>
<dbReference type="Pfam" id="PF04055">
    <property type="entry name" value="Radical_SAM"/>
    <property type="match status" value="1"/>
</dbReference>
<dbReference type="Proteomes" id="UP001464387">
    <property type="component" value="Unassembled WGS sequence"/>
</dbReference>
<dbReference type="PROSITE" id="PS01278">
    <property type="entry name" value="MTTASE_RADICAL"/>
    <property type="match status" value="1"/>
</dbReference>
<dbReference type="NCBIfam" id="TIGR00089">
    <property type="entry name" value="MiaB/RimO family radical SAM methylthiotransferase"/>
    <property type="match status" value="1"/>
</dbReference>
<feature type="domain" description="MTTase N-terminal" evidence="9">
    <location>
        <begin position="27"/>
        <end position="133"/>
    </location>
</feature>
<evidence type="ECO:0000256" key="1">
    <source>
        <dbReference type="ARBA" id="ARBA00001966"/>
    </source>
</evidence>
<protein>
    <submittedName>
        <fullName evidence="11">tRNA (N(6)-L-threonylcarbamoyladenosine(37)-C(2))-methylthiotransferase MtaB</fullName>
    </submittedName>
</protein>
<evidence type="ECO:0000256" key="5">
    <source>
        <dbReference type="ARBA" id="ARBA00022723"/>
    </source>
</evidence>
<dbReference type="SMART" id="SM00729">
    <property type="entry name" value="Elp3"/>
    <property type="match status" value="1"/>
</dbReference>
<comment type="caution">
    <text evidence="11">The sequence shown here is derived from an EMBL/GenBank/DDBJ whole genome shotgun (WGS) entry which is preliminary data.</text>
</comment>
<dbReference type="NCBIfam" id="TIGR01579">
    <property type="entry name" value="MiaB-like-C"/>
    <property type="match status" value="1"/>
</dbReference>
<proteinExistence type="predicted"/>
<keyword evidence="12" id="KW-1185">Reference proteome</keyword>
<evidence type="ECO:0000256" key="4">
    <source>
        <dbReference type="ARBA" id="ARBA00022691"/>
    </source>
</evidence>
<evidence type="ECO:0000256" key="7">
    <source>
        <dbReference type="ARBA" id="ARBA00023014"/>
    </source>
</evidence>
<comment type="cofactor">
    <cofactor evidence="1">
        <name>[4Fe-4S] cluster</name>
        <dbReference type="ChEBI" id="CHEBI:49883"/>
    </cofactor>
</comment>
<keyword evidence="6" id="KW-0408">Iron</keyword>
<feature type="domain" description="Radical SAM core" evidence="10">
    <location>
        <begin position="162"/>
        <end position="392"/>
    </location>
</feature>
<dbReference type="CDD" id="cd01335">
    <property type="entry name" value="Radical_SAM"/>
    <property type="match status" value="1"/>
</dbReference>
<dbReference type="InterPro" id="IPR007197">
    <property type="entry name" value="rSAM"/>
</dbReference>
<dbReference type="PANTHER" id="PTHR11918:SF45">
    <property type="entry name" value="THREONYLCARBAMOYLADENOSINE TRNA METHYLTHIOTRANSFERASE"/>
    <property type="match status" value="1"/>
</dbReference>
<evidence type="ECO:0000313" key="11">
    <source>
        <dbReference type="EMBL" id="MER8936488.1"/>
    </source>
</evidence>
<feature type="region of interest" description="Disordered" evidence="8">
    <location>
        <begin position="1"/>
        <end position="26"/>
    </location>
</feature>
<evidence type="ECO:0000256" key="8">
    <source>
        <dbReference type="SAM" id="MobiDB-lite"/>
    </source>
</evidence>
<keyword evidence="4" id="KW-0949">S-adenosyl-L-methionine</keyword>
<reference evidence="11 12" key="1">
    <citation type="journal article" date="2024" name="Proc. Natl. Acad. Sci. U.S.A.">
        <title>The evolutionary genomics of adaptation to stress in wild rhizobium bacteria.</title>
        <authorList>
            <person name="Kehlet-Delgado H."/>
            <person name="Montoya A.P."/>
            <person name="Jensen K.T."/>
            <person name="Wendlandt C.E."/>
            <person name="Dexheimer C."/>
            <person name="Roberts M."/>
            <person name="Torres Martinez L."/>
            <person name="Friesen M.L."/>
            <person name="Griffitts J.S."/>
            <person name="Porter S.S."/>
        </authorList>
    </citation>
    <scope>NUCLEOTIDE SEQUENCE [LARGE SCALE GENOMIC DNA]</scope>
    <source>
        <strain evidence="11 12">M0729</strain>
    </source>
</reference>
<dbReference type="InterPro" id="IPR013848">
    <property type="entry name" value="Methylthiotransferase_N"/>
</dbReference>
<dbReference type="InterPro" id="IPR006638">
    <property type="entry name" value="Elp3/MiaA/NifB-like_rSAM"/>
</dbReference>
<dbReference type="PROSITE" id="PS51918">
    <property type="entry name" value="RADICAL_SAM"/>
    <property type="match status" value="1"/>
</dbReference>
<evidence type="ECO:0000259" key="10">
    <source>
        <dbReference type="PROSITE" id="PS51918"/>
    </source>
</evidence>
<keyword evidence="2" id="KW-0004">4Fe-4S</keyword>
<evidence type="ECO:0000313" key="12">
    <source>
        <dbReference type="Proteomes" id="UP001464387"/>
    </source>
</evidence>
<dbReference type="EMBL" id="JAMYPJ010000049">
    <property type="protein sequence ID" value="MER8936488.1"/>
    <property type="molecule type" value="Genomic_DNA"/>
</dbReference>
<gene>
    <name evidence="11" type="primary">mtaB</name>
    <name evidence="11" type="ORF">NKI33_26440</name>
</gene>
<dbReference type="Gene3D" id="3.40.50.12160">
    <property type="entry name" value="Methylthiotransferase, N-terminal domain"/>
    <property type="match status" value="1"/>
</dbReference>
<organism evidence="11 12">
    <name type="scientific">Mesorhizobium opportunistum</name>
    <dbReference type="NCBI Taxonomy" id="593909"/>
    <lineage>
        <taxon>Bacteria</taxon>
        <taxon>Pseudomonadati</taxon>
        <taxon>Pseudomonadota</taxon>
        <taxon>Alphaproteobacteria</taxon>
        <taxon>Hyphomicrobiales</taxon>
        <taxon>Phyllobacteriaceae</taxon>
        <taxon>Mesorhizobium</taxon>
    </lineage>
</organism>
<dbReference type="SFLD" id="SFLDS00029">
    <property type="entry name" value="Radical_SAM"/>
    <property type="match status" value="1"/>
</dbReference>
<dbReference type="InterPro" id="IPR005839">
    <property type="entry name" value="Methylthiotransferase"/>
</dbReference>
<dbReference type="PANTHER" id="PTHR11918">
    <property type="entry name" value="RADICAL SAM PROTEINS"/>
    <property type="match status" value="1"/>
</dbReference>
<dbReference type="PROSITE" id="PS51449">
    <property type="entry name" value="MTTASE_N"/>
    <property type="match status" value="1"/>
</dbReference>
<dbReference type="InterPro" id="IPR058240">
    <property type="entry name" value="rSAM_sf"/>
</dbReference>
<evidence type="ECO:0000259" key="9">
    <source>
        <dbReference type="PROSITE" id="PS51449"/>
    </source>
</evidence>
<name>A0ABV1YMS5_9HYPH</name>
<evidence type="ECO:0000256" key="6">
    <source>
        <dbReference type="ARBA" id="ARBA00023004"/>
    </source>
</evidence>
<dbReference type="SUPFAM" id="SSF102114">
    <property type="entry name" value="Radical SAM enzymes"/>
    <property type="match status" value="1"/>
</dbReference>
<dbReference type="InterPro" id="IPR006467">
    <property type="entry name" value="MiaB-like_bact"/>
</dbReference>
<dbReference type="Gene3D" id="3.80.30.20">
    <property type="entry name" value="tm_1862 like domain"/>
    <property type="match status" value="1"/>
</dbReference>
<evidence type="ECO:0000256" key="3">
    <source>
        <dbReference type="ARBA" id="ARBA00022679"/>
    </source>
</evidence>
<keyword evidence="3" id="KW-0808">Transferase</keyword>
<evidence type="ECO:0000256" key="2">
    <source>
        <dbReference type="ARBA" id="ARBA00022485"/>
    </source>
</evidence>
<keyword evidence="5" id="KW-0479">Metal-binding</keyword>
<dbReference type="InterPro" id="IPR020612">
    <property type="entry name" value="Methylthiotransferase_CS"/>
</dbReference>
<keyword evidence="7" id="KW-0411">Iron-sulfur</keyword>
<accession>A0ABV1YMS5</accession>
<dbReference type="InterPro" id="IPR023404">
    <property type="entry name" value="rSAM_horseshoe"/>
</dbReference>
<dbReference type="InterPro" id="IPR038135">
    <property type="entry name" value="Methylthiotransferase_N_sf"/>
</dbReference>